<evidence type="ECO:0000313" key="3">
    <source>
        <dbReference type="EMBL" id="KAJ4372066.1"/>
    </source>
</evidence>
<gene>
    <name evidence="3" type="ORF">N0V83_003839</name>
</gene>
<feature type="compositionally biased region" description="Basic residues" evidence="1">
    <location>
        <begin position="1"/>
        <end position="16"/>
    </location>
</feature>
<name>A0A9W9CMZ8_9PLEO</name>
<keyword evidence="4" id="KW-1185">Reference proteome</keyword>
<dbReference type="AlphaFoldDB" id="A0A9W9CMZ8"/>
<comment type="caution">
    <text evidence="3">The sequence shown here is derived from an EMBL/GenBank/DDBJ whole genome shotgun (WGS) entry which is preliminary data.</text>
</comment>
<dbReference type="Proteomes" id="UP001140560">
    <property type="component" value="Unassembled WGS sequence"/>
</dbReference>
<dbReference type="SMART" id="SM00317">
    <property type="entry name" value="SET"/>
    <property type="match status" value="1"/>
</dbReference>
<evidence type="ECO:0000313" key="4">
    <source>
        <dbReference type="Proteomes" id="UP001140560"/>
    </source>
</evidence>
<dbReference type="EMBL" id="JAPEUY010000006">
    <property type="protein sequence ID" value="KAJ4372066.1"/>
    <property type="molecule type" value="Genomic_DNA"/>
</dbReference>
<sequence>MAPVRRSTRLATKPRSHPYNYGPCPSRPISNGIHFYTTPVKKKRYRKPIVNAIDPEDDESAWAVMPKIIPSLKFSPYKWKDPAHKPTGFSGPSWPPTSAEQLINVDIKLEDLGTHREREAFFAKHGDLVKDDCLGKYCWQNTEWSSEFLCAKDFDGRAVCDHTFSEWNQGCARWETRFEIRAVADMGHGLYSKWNWKKGDVLGAYLGELIPTMPQNTDYVHQVKVGPAFSKSGAQVAYVDARECGNFARFANHSCDNNAIFEEMRVGNERVLALRAVKAIAVGEQVSVDYGDDYFKERRCLCGTPKCKYAKTDIPAPAVALAKKKNGRDTLKVGLVAL</sequence>
<dbReference type="PROSITE" id="PS50280">
    <property type="entry name" value="SET"/>
    <property type="match status" value="1"/>
</dbReference>
<accession>A0A9W9CMZ8</accession>
<evidence type="ECO:0000259" key="2">
    <source>
        <dbReference type="PROSITE" id="PS50280"/>
    </source>
</evidence>
<feature type="region of interest" description="Disordered" evidence="1">
    <location>
        <begin position="1"/>
        <end position="24"/>
    </location>
</feature>
<dbReference type="SUPFAM" id="SSF82199">
    <property type="entry name" value="SET domain"/>
    <property type="match status" value="1"/>
</dbReference>
<proteinExistence type="predicted"/>
<dbReference type="Pfam" id="PF00856">
    <property type="entry name" value="SET"/>
    <property type="match status" value="1"/>
</dbReference>
<protein>
    <recommendedName>
        <fullName evidence="2">SET domain-containing protein</fullName>
    </recommendedName>
</protein>
<dbReference type="Gene3D" id="2.170.270.10">
    <property type="entry name" value="SET domain"/>
    <property type="match status" value="1"/>
</dbReference>
<evidence type="ECO:0000256" key="1">
    <source>
        <dbReference type="SAM" id="MobiDB-lite"/>
    </source>
</evidence>
<organism evidence="3 4">
    <name type="scientific">Neocucurbitaria cava</name>
    <dbReference type="NCBI Taxonomy" id="798079"/>
    <lineage>
        <taxon>Eukaryota</taxon>
        <taxon>Fungi</taxon>
        <taxon>Dikarya</taxon>
        <taxon>Ascomycota</taxon>
        <taxon>Pezizomycotina</taxon>
        <taxon>Dothideomycetes</taxon>
        <taxon>Pleosporomycetidae</taxon>
        <taxon>Pleosporales</taxon>
        <taxon>Pleosporineae</taxon>
        <taxon>Cucurbitariaceae</taxon>
        <taxon>Neocucurbitaria</taxon>
    </lineage>
</organism>
<dbReference type="OrthoDB" id="308383at2759"/>
<dbReference type="PANTHER" id="PTHR47250">
    <property type="entry name" value="HISTONE-LYSINE N-METHYLTRANSFERASE SET-6"/>
    <property type="match status" value="1"/>
</dbReference>
<reference evidence="3" key="1">
    <citation type="submission" date="2022-10" db="EMBL/GenBank/DDBJ databases">
        <title>Tapping the CABI collections for fungal endophytes: first genome assemblies for Collariella, Neodidymelliopsis, Ascochyta clinopodiicola, Didymella pomorum, Didymosphaeria variabile, Neocosmospora piperis and Neocucurbitaria cava.</title>
        <authorList>
            <person name="Hill R."/>
        </authorList>
    </citation>
    <scope>NUCLEOTIDE SEQUENCE</scope>
    <source>
        <strain evidence="3">IMI 356814</strain>
    </source>
</reference>
<feature type="domain" description="SET" evidence="2">
    <location>
        <begin position="176"/>
        <end position="291"/>
    </location>
</feature>
<dbReference type="PANTHER" id="PTHR47250:SF3">
    <property type="entry name" value="HISTONE-LYSINE N-METHYLTRANSFERASE SET-6"/>
    <property type="match status" value="1"/>
</dbReference>
<dbReference type="InterPro" id="IPR046341">
    <property type="entry name" value="SET_dom_sf"/>
</dbReference>
<dbReference type="InterPro" id="IPR001214">
    <property type="entry name" value="SET_dom"/>
</dbReference>
<dbReference type="InterPro" id="IPR053105">
    <property type="entry name" value="Class_V-like_SAM-MTase"/>
</dbReference>